<dbReference type="Gene3D" id="3.10.450.10">
    <property type="match status" value="1"/>
</dbReference>
<dbReference type="Proteomes" id="UP000596660">
    <property type="component" value="Unplaced"/>
</dbReference>
<reference evidence="2" key="1">
    <citation type="journal article" date="2017" name="Nature">
        <title>The genome of Chenopodium quinoa.</title>
        <authorList>
            <person name="Jarvis D.E."/>
            <person name="Ho Y.S."/>
            <person name="Lightfoot D.J."/>
            <person name="Schmoeckel S.M."/>
            <person name="Li B."/>
            <person name="Borm T.J.A."/>
            <person name="Ohyanagi H."/>
            <person name="Mineta K."/>
            <person name="Michell C.T."/>
            <person name="Saber N."/>
            <person name="Kharbatia N.M."/>
            <person name="Rupper R.R."/>
            <person name="Sharp A.R."/>
            <person name="Dally N."/>
            <person name="Boughton B.A."/>
            <person name="Woo Y.H."/>
            <person name="Gao G."/>
            <person name="Schijlen E.G.W.M."/>
            <person name="Guo X."/>
            <person name="Momin A.A."/>
            <person name="Negrao S."/>
            <person name="Al-Babili S."/>
            <person name="Gehring C."/>
            <person name="Roessner U."/>
            <person name="Jung C."/>
            <person name="Murphy K."/>
            <person name="Arold S.T."/>
            <person name="Gojobori T."/>
            <person name="van der Linden C.G."/>
            <person name="van Loo E.N."/>
            <person name="Jellen E.N."/>
            <person name="Maughan P.J."/>
            <person name="Tester M."/>
        </authorList>
    </citation>
    <scope>NUCLEOTIDE SEQUENCE [LARGE SCALE GENOMIC DNA]</scope>
    <source>
        <strain evidence="2">cv. PI 614886</strain>
    </source>
</reference>
<dbReference type="InterPro" id="IPR046350">
    <property type="entry name" value="Cystatin_sf"/>
</dbReference>
<dbReference type="AlphaFoldDB" id="A0A803M4R3"/>
<evidence type="ECO:0008006" key="4">
    <source>
        <dbReference type="Google" id="ProtNLM"/>
    </source>
</evidence>
<dbReference type="Gramene" id="AUR62023436-RA">
    <property type="protein sequence ID" value="AUR62023436-RA:cds"/>
    <property type="gene ID" value="AUR62023436"/>
</dbReference>
<reference evidence="2" key="2">
    <citation type="submission" date="2021-03" db="UniProtKB">
        <authorList>
            <consortium name="EnsemblPlants"/>
        </authorList>
    </citation>
    <scope>IDENTIFICATION</scope>
</reference>
<sequence>MSSSAQQKNTGGGHHEDIDPNDPYIQEIAKWAVDEHNSQKVNICKLILDMGHTWCKKTLKAARECITGSTRYFIELEASEGCKTNKYYAQVLELVCQTPIRKLEVFEPRINAPIAVAN</sequence>
<dbReference type="EnsemblPlants" id="AUR62023436-RA">
    <property type="protein sequence ID" value="AUR62023436-RA:cds"/>
    <property type="gene ID" value="AUR62023436"/>
</dbReference>
<feature type="region of interest" description="Disordered" evidence="1">
    <location>
        <begin position="1"/>
        <end position="21"/>
    </location>
</feature>
<proteinExistence type="predicted"/>
<organism evidence="2 3">
    <name type="scientific">Chenopodium quinoa</name>
    <name type="common">Quinoa</name>
    <dbReference type="NCBI Taxonomy" id="63459"/>
    <lineage>
        <taxon>Eukaryota</taxon>
        <taxon>Viridiplantae</taxon>
        <taxon>Streptophyta</taxon>
        <taxon>Embryophyta</taxon>
        <taxon>Tracheophyta</taxon>
        <taxon>Spermatophyta</taxon>
        <taxon>Magnoliopsida</taxon>
        <taxon>eudicotyledons</taxon>
        <taxon>Gunneridae</taxon>
        <taxon>Pentapetalae</taxon>
        <taxon>Caryophyllales</taxon>
        <taxon>Chenopodiaceae</taxon>
        <taxon>Chenopodioideae</taxon>
        <taxon>Atripliceae</taxon>
        <taxon>Chenopodium</taxon>
    </lineage>
</organism>
<keyword evidence="3" id="KW-1185">Reference proteome</keyword>
<evidence type="ECO:0000256" key="1">
    <source>
        <dbReference type="SAM" id="MobiDB-lite"/>
    </source>
</evidence>
<evidence type="ECO:0000313" key="3">
    <source>
        <dbReference type="Proteomes" id="UP000596660"/>
    </source>
</evidence>
<dbReference type="SUPFAM" id="SSF54403">
    <property type="entry name" value="Cystatin/monellin"/>
    <property type="match status" value="1"/>
</dbReference>
<protein>
    <recommendedName>
        <fullName evidence="4">Cysteine proteinase inhibitor</fullName>
    </recommendedName>
</protein>
<name>A0A803M4R3_CHEQI</name>
<evidence type="ECO:0000313" key="2">
    <source>
        <dbReference type="EnsemblPlants" id="AUR62023436-RA:cds"/>
    </source>
</evidence>
<accession>A0A803M4R3</accession>